<feature type="region of interest" description="Disordered" evidence="1">
    <location>
        <begin position="81"/>
        <end position="102"/>
    </location>
</feature>
<gene>
    <name evidence="2" type="ORF">MANT1106_LOCUS6195</name>
</gene>
<sequence>MPPNLSDECKDLLRRIFVKDPQYRIQMAGIGEQPWFVQDLSKEVPLGSTQPGEGEIPAHLQSIEQIDAIVEAAKVRATEAGARHPGEALPLGGMPGTDNFGEEDNVIASMASAEEF</sequence>
<dbReference type="AlphaFoldDB" id="A0A7S0X5K2"/>
<protein>
    <recommendedName>
        <fullName evidence="3">Protein kinase domain-containing protein</fullName>
    </recommendedName>
</protein>
<dbReference type="SUPFAM" id="SSF56112">
    <property type="entry name" value="Protein kinase-like (PK-like)"/>
    <property type="match status" value="1"/>
</dbReference>
<accession>A0A7S0X5K2</accession>
<dbReference type="Gene3D" id="1.10.510.10">
    <property type="entry name" value="Transferase(Phosphotransferase) domain 1"/>
    <property type="match status" value="1"/>
</dbReference>
<reference evidence="2" key="1">
    <citation type="submission" date="2021-01" db="EMBL/GenBank/DDBJ databases">
        <authorList>
            <person name="Corre E."/>
            <person name="Pelletier E."/>
            <person name="Niang G."/>
            <person name="Scheremetjew M."/>
            <person name="Finn R."/>
            <person name="Kale V."/>
            <person name="Holt S."/>
            <person name="Cochrane G."/>
            <person name="Meng A."/>
            <person name="Brown T."/>
            <person name="Cohen L."/>
        </authorList>
    </citation>
    <scope>NUCLEOTIDE SEQUENCE</scope>
    <source>
        <strain evidence="2">SL-175</strain>
    </source>
</reference>
<proteinExistence type="predicted"/>
<dbReference type="EMBL" id="HBFC01010701">
    <property type="protein sequence ID" value="CAD8703513.1"/>
    <property type="molecule type" value="Transcribed_RNA"/>
</dbReference>
<evidence type="ECO:0008006" key="3">
    <source>
        <dbReference type="Google" id="ProtNLM"/>
    </source>
</evidence>
<dbReference type="InterPro" id="IPR011009">
    <property type="entry name" value="Kinase-like_dom_sf"/>
</dbReference>
<evidence type="ECO:0000313" key="2">
    <source>
        <dbReference type="EMBL" id="CAD8703513.1"/>
    </source>
</evidence>
<organism evidence="2">
    <name type="scientific">Mantoniella antarctica</name>
    <dbReference type="NCBI Taxonomy" id="81844"/>
    <lineage>
        <taxon>Eukaryota</taxon>
        <taxon>Viridiplantae</taxon>
        <taxon>Chlorophyta</taxon>
        <taxon>Mamiellophyceae</taxon>
        <taxon>Mamiellales</taxon>
        <taxon>Mamiellaceae</taxon>
        <taxon>Mantoniella</taxon>
    </lineage>
</organism>
<evidence type="ECO:0000256" key="1">
    <source>
        <dbReference type="SAM" id="MobiDB-lite"/>
    </source>
</evidence>
<name>A0A7S0X5K2_9CHLO</name>